<evidence type="ECO:0000256" key="1">
    <source>
        <dbReference type="SAM" id="Phobius"/>
    </source>
</evidence>
<keyword evidence="1" id="KW-0472">Membrane</keyword>
<dbReference type="EMBL" id="MEIA01000059">
    <property type="protein sequence ID" value="OJF15301.1"/>
    <property type="molecule type" value="Genomic_DNA"/>
</dbReference>
<proteinExistence type="predicted"/>
<keyword evidence="3" id="KW-1185">Reference proteome</keyword>
<evidence type="ECO:0000313" key="3">
    <source>
        <dbReference type="Proteomes" id="UP000182486"/>
    </source>
</evidence>
<dbReference type="Proteomes" id="UP000182486">
    <property type="component" value="Unassembled WGS sequence"/>
</dbReference>
<name>A0A1K0FR47_9ACTN</name>
<evidence type="ECO:0000313" key="2">
    <source>
        <dbReference type="EMBL" id="OJF15301.1"/>
    </source>
</evidence>
<dbReference type="AlphaFoldDB" id="A0A1K0FR47"/>
<keyword evidence="1" id="KW-0812">Transmembrane</keyword>
<keyword evidence="1" id="KW-1133">Transmembrane helix</keyword>
<reference evidence="2 3" key="1">
    <citation type="submission" date="2016-09" db="EMBL/GenBank/DDBJ databases">
        <title>Couchioplanes caeruleus draft genome sequence.</title>
        <authorList>
            <person name="Sheehan J."/>
            <person name="Caffrey P."/>
        </authorList>
    </citation>
    <scope>NUCLEOTIDE SEQUENCE [LARGE SCALE GENOMIC DNA]</scope>
    <source>
        <strain evidence="2 3">DSM 43634</strain>
    </source>
</reference>
<sequence>MENSGSLTGHILAQGWRDAPETQRNSNVKVIVAMLLVLAFLVGVSLLFLFTVGDAFSDMIGGVFQG</sequence>
<accession>A0A1K0FR47</accession>
<organism evidence="2 3">
    <name type="scientific">Couchioplanes caeruleus subsp. caeruleus</name>
    <dbReference type="NCBI Taxonomy" id="56427"/>
    <lineage>
        <taxon>Bacteria</taxon>
        <taxon>Bacillati</taxon>
        <taxon>Actinomycetota</taxon>
        <taxon>Actinomycetes</taxon>
        <taxon>Micromonosporales</taxon>
        <taxon>Micromonosporaceae</taxon>
        <taxon>Couchioplanes</taxon>
    </lineage>
</organism>
<feature type="transmembrane region" description="Helical" evidence="1">
    <location>
        <begin position="30"/>
        <end position="50"/>
    </location>
</feature>
<comment type="caution">
    <text evidence="2">The sequence shown here is derived from an EMBL/GenBank/DDBJ whole genome shotgun (WGS) entry which is preliminary data.</text>
</comment>
<protein>
    <submittedName>
        <fullName evidence="2">Uncharacterized protein</fullName>
    </submittedName>
</protein>
<gene>
    <name evidence="2" type="ORF">BG844_05250</name>
</gene>